<keyword evidence="3" id="KW-0804">Transcription</keyword>
<evidence type="ECO:0000259" key="4">
    <source>
        <dbReference type="PROSITE" id="PS01124"/>
    </source>
</evidence>
<evidence type="ECO:0000313" key="6">
    <source>
        <dbReference type="Proteomes" id="UP000307943"/>
    </source>
</evidence>
<evidence type="ECO:0000256" key="2">
    <source>
        <dbReference type="ARBA" id="ARBA00023125"/>
    </source>
</evidence>
<keyword evidence="6" id="KW-1185">Reference proteome</keyword>
<dbReference type="InterPro" id="IPR018062">
    <property type="entry name" value="HTH_AraC-typ_CS"/>
</dbReference>
<sequence>MYLRRLLSINGRSRLEITAILCRKFLGFGLDSDRGGSFMSRFPEYQDALTFNKFGKNDLPFYVLVCRHTKSYRLHYHNFAELSFVIEGSGEEILNGQSHPLKRGTISFLLPNHLHEIVIQPGTVLTKYCCMFDLHLLQSSSIDPIVWDKILKIGSELPSRYDLEGEQIESFERLIEEMFKEYHSNGFGKNTVIRSKLSEACVYLLRTVQESIHQSGTLNMEKQGAVMEMLKVIHMHYNEELSLTFLSETLGRTPTYLSSIFKRHVGHTFLEYLHALRVGRATGLLAATNLSISEIALEVGFGDFRTFRRVFKEMKGMSPLEFRHRSHSNDDNALSL</sequence>
<dbReference type="Proteomes" id="UP000307943">
    <property type="component" value="Unassembled WGS sequence"/>
</dbReference>
<dbReference type="PROSITE" id="PS01124">
    <property type="entry name" value="HTH_ARAC_FAMILY_2"/>
    <property type="match status" value="1"/>
</dbReference>
<dbReference type="InterPro" id="IPR037923">
    <property type="entry name" value="HTH-like"/>
</dbReference>
<name>A0A5C4TGQ5_9BACL</name>
<dbReference type="AlphaFoldDB" id="A0A5C4TGQ5"/>
<evidence type="ECO:0000313" key="5">
    <source>
        <dbReference type="EMBL" id="TNJ67767.1"/>
    </source>
</evidence>
<dbReference type="PANTHER" id="PTHR43280:SF2">
    <property type="entry name" value="HTH-TYPE TRANSCRIPTIONAL REGULATOR EXSA"/>
    <property type="match status" value="1"/>
</dbReference>
<reference evidence="5 6" key="1">
    <citation type="submission" date="2019-05" db="EMBL/GenBank/DDBJ databases">
        <title>We sequenced the genome of Paenibacillus hemerocallicola KCTC 33185 for further insight into its adaptation and study the phylogeny of Paenibacillus.</title>
        <authorList>
            <person name="Narsing Rao M.P."/>
        </authorList>
    </citation>
    <scope>NUCLEOTIDE SEQUENCE [LARGE SCALE GENOMIC DNA]</scope>
    <source>
        <strain evidence="5 6">KCTC 33185</strain>
    </source>
</reference>
<dbReference type="GO" id="GO:0003700">
    <property type="term" value="F:DNA-binding transcription factor activity"/>
    <property type="evidence" value="ECO:0007669"/>
    <property type="project" value="InterPro"/>
</dbReference>
<dbReference type="InterPro" id="IPR018060">
    <property type="entry name" value="HTH_AraC"/>
</dbReference>
<dbReference type="SMART" id="SM00342">
    <property type="entry name" value="HTH_ARAC"/>
    <property type="match status" value="1"/>
</dbReference>
<dbReference type="PRINTS" id="PR00032">
    <property type="entry name" value="HTHARAC"/>
</dbReference>
<evidence type="ECO:0000256" key="1">
    <source>
        <dbReference type="ARBA" id="ARBA00023015"/>
    </source>
</evidence>
<dbReference type="Pfam" id="PF12833">
    <property type="entry name" value="HTH_18"/>
    <property type="match status" value="1"/>
</dbReference>
<dbReference type="SUPFAM" id="SSF46689">
    <property type="entry name" value="Homeodomain-like"/>
    <property type="match status" value="2"/>
</dbReference>
<dbReference type="PROSITE" id="PS00041">
    <property type="entry name" value="HTH_ARAC_FAMILY_1"/>
    <property type="match status" value="1"/>
</dbReference>
<dbReference type="Pfam" id="PF02311">
    <property type="entry name" value="AraC_binding"/>
    <property type="match status" value="1"/>
</dbReference>
<protein>
    <submittedName>
        <fullName evidence="5">Helix-turn-helix domain-containing protein</fullName>
    </submittedName>
</protein>
<dbReference type="OrthoDB" id="506156at2"/>
<dbReference type="SUPFAM" id="SSF51215">
    <property type="entry name" value="Regulatory protein AraC"/>
    <property type="match status" value="1"/>
</dbReference>
<dbReference type="InterPro" id="IPR009057">
    <property type="entry name" value="Homeodomain-like_sf"/>
</dbReference>
<dbReference type="EMBL" id="VDCQ01000003">
    <property type="protein sequence ID" value="TNJ67767.1"/>
    <property type="molecule type" value="Genomic_DNA"/>
</dbReference>
<accession>A0A5C4TGQ5</accession>
<feature type="domain" description="HTH araC/xylS-type" evidence="4">
    <location>
        <begin position="227"/>
        <end position="325"/>
    </location>
</feature>
<dbReference type="InterPro" id="IPR020449">
    <property type="entry name" value="Tscrpt_reg_AraC-type_HTH"/>
</dbReference>
<gene>
    <name evidence="5" type="ORF">FE784_03180</name>
</gene>
<comment type="caution">
    <text evidence="5">The sequence shown here is derived from an EMBL/GenBank/DDBJ whole genome shotgun (WGS) entry which is preliminary data.</text>
</comment>
<dbReference type="InterPro" id="IPR003313">
    <property type="entry name" value="AraC-bd"/>
</dbReference>
<dbReference type="PANTHER" id="PTHR43280">
    <property type="entry name" value="ARAC-FAMILY TRANSCRIPTIONAL REGULATOR"/>
    <property type="match status" value="1"/>
</dbReference>
<dbReference type="Gene3D" id="2.60.120.10">
    <property type="entry name" value="Jelly Rolls"/>
    <property type="match status" value="1"/>
</dbReference>
<keyword evidence="2" id="KW-0238">DNA-binding</keyword>
<dbReference type="GO" id="GO:0043565">
    <property type="term" value="F:sequence-specific DNA binding"/>
    <property type="evidence" value="ECO:0007669"/>
    <property type="project" value="InterPro"/>
</dbReference>
<keyword evidence="1" id="KW-0805">Transcription regulation</keyword>
<proteinExistence type="predicted"/>
<dbReference type="InterPro" id="IPR014710">
    <property type="entry name" value="RmlC-like_jellyroll"/>
</dbReference>
<dbReference type="Gene3D" id="1.10.10.60">
    <property type="entry name" value="Homeodomain-like"/>
    <property type="match status" value="2"/>
</dbReference>
<evidence type="ECO:0000256" key="3">
    <source>
        <dbReference type="ARBA" id="ARBA00023163"/>
    </source>
</evidence>
<organism evidence="5 6">
    <name type="scientific">Paenibacillus hemerocallicola</name>
    <dbReference type="NCBI Taxonomy" id="1172614"/>
    <lineage>
        <taxon>Bacteria</taxon>
        <taxon>Bacillati</taxon>
        <taxon>Bacillota</taxon>
        <taxon>Bacilli</taxon>
        <taxon>Bacillales</taxon>
        <taxon>Paenibacillaceae</taxon>
        <taxon>Paenibacillus</taxon>
    </lineage>
</organism>